<name>A0A1R1AXQ5_PAELA</name>
<protein>
    <submittedName>
        <fullName evidence="7">Serine protease</fullName>
    </submittedName>
</protein>
<evidence type="ECO:0000256" key="5">
    <source>
        <dbReference type="SAM" id="MobiDB-lite"/>
    </source>
</evidence>
<gene>
    <name evidence="7" type="ORF">BK123_19865</name>
</gene>
<dbReference type="SUPFAM" id="SSF50494">
    <property type="entry name" value="Trypsin-like serine proteases"/>
    <property type="match status" value="1"/>
</dbReference>
<keyword evidence="2 7" id="KW-0645">Protease</keyword>
<proteinExistence type="inferred from homology"/>
<dbReference type="GO" id="GO:0006508">
    <property type="term" value="P:proteolysis"/>
    <property type="evidence" value="ECO:0007669"/>
    <property type="project" value="UniProtKB-KW"/>
</dbReference>
<evidence type="ECO:0000256" key="2">
    <source>
        <dbReference type="ARBA" id="ARBA00022670"/>
    </source>
</evidence>
<evidence type="ECO:0000256" key="3">
    <source>
        <dbReference type="ARBA" id="ARBA00022801"/>
    </source>
</evidence>
<evidence type="ECO:0000256" key="6">
    <source>
        <dbReference type="SAM" id="Phobius"/>
    </source>
</evidence>
<feature type="compositionally biased region" description="Acidic residues" evidence="5">
    <location>
        <begin position="31"/>
        <end position="49"/>
    </location>
</feature>
<dbReference type="InterPro" id="IPR001940">
    <property type="entry name" value="Peptidase_S1C"/>
</dbReference>
<keyword evidence="6" id="KW-0472">Membrane</keyword>
<sequence>MSKEVFSIHNDEQHDPKTSIELLDDTVGPAPEDEVEGWNTEDDNEDDELNTPPKRIWIKKTIIILLAMLLFGNLIAFVPQIYNLPSLRFLKKDSQLSQNEQIQHYKEAVVNINAGDRKGTGFNVAASGLIITNQHVTEDDKVGTVQFLHGKSYLADVIVSDIELDIAILQIRDNETDLPTLQLETETPYQEGEPINVIGNPLSFNRIATEGIVLGLTPTANRELPMLMIQAPIYNGNSGSPVINKEGNVIAVVFATTTTTREDQSITVGLAIPIDYLQKYEKIMRVNLQAE</sequence>
<dbReference type="InterPro" id="IPR009003">
    <property type="entry name" value="Peptidase_S1_PA"/>
</dbReference>
<dbReference type="PANTHER" id="PTHR43343">
    <property type="entry name" value="PEPTIDASE S12"/>
    <property type="match status" value="1"/>
</dbReference>
<dbReference type="InterPro" id="IPR043504">
    <property type="entry name" value="Peptidase_S1_PA_chymotrypsin"/>
</dbReference>
<keyword evidence="3" id="KW-0378">Hydrolase</keyword>
<dbReference type="Gene3D" id="2.40.10.10">
    <property type="entry name" value="Trypsin-like serine proteases"/>
    <property type="match status" value="2"/>
</dbReference>
<keyword evidence="4" id="KW-0720">Serine protease</keyword>
<dbReference type="Pfam" id="PF13365">
    <property type="entry name" value="Trypsin_2"/>
    <property type="match status" value="1"/>
</dbReference>
<comment type="caution">
    <text evidence="7">The sequence shown here is derived from an EMBL/GenBank/DDBJ whole genome shotgun (WGS) entry which is preliminary data.</text>
</comment>
<reference evidence="7 8" key="1">
    <citation type="submission" date="2016-11" db="EMBL/GenBank/DDBJ databases">
        <title>Paenibacillus species isolates.</title>
        <authorList>
            <person name="Beno S.M."/>
        </authorList>
    </citation>
    <scope>NUCLEOTIDE SEQUENCE [LARGE SCALE GENOMIC DNA]</scope>
    <source>
        <strain evidence="7 8">FSL F4-0100</strain>
    </source>
</reference>
<evidence type="ECO:0000313" key="7">
    <source>
        <dbReference type="EMBL" id="OME90628.1"/>
    </source>
</evidence>
<dbReference type="AlphaFoldDB" id="A0A1R1AXQ5"/>
<dbReference type="Proteomes" id="UP000187074">
    <property type="component" value="Unassembled WGS sequence"/>
</dbReference>
<dbReference type="STRING" id="1401.BK123_19865"/>
<comment type="similarity">
    <text evidence="1">Belongs to the peptidase S1C family.</text>
</comment>
<keyword evidence="6" id="KW-0812">Transmembrane</keyword>
<dbReference type="PRINTS" id="PR00834">
    <property type="entry name" value="PROTEASES2C"/>
</dbReference>
<dbReference type="InterPro" id="IPR051201">
    <property type="entry name" value="Chloro_Bact_Ser_Proteases"/>
</dbReference>
<dbReference type="EMBL" id="MRTF01000007">
    <property type="protein sequence ID" value="OME90628.1"/>
    <property type="molecule type" value="Genomic_DNA"/>
</dbReference>
<accession>A0A1R1AXQ5</accession>
<evidence type="ECO:0000256" key="1">
    <source>
        <dbReference type="ARBA" id="ARBA00010541"/>
    </source>
</evidence>
<feature type="transmembrane region" description="Helical" evidence="6">
    <location>
        <begin position="62"/>
        <end position="82"/>
    </location>
</feature>
<keyword evidence="6" id="KW-1133">Transmembrane helix</keyword>
<feature type="compositionally biased region" description="Basic and acidic residues" evidence="5">
    <location>
        <begin position="9"/>
        <end position="18"/>
    </location>
</feature>
<dbReference type="PANTHER" id="PTHR43343:SF3">
    <property type="entry name" value="PROTEASE DO-LIKE 8, CHLOROPLASTIC"/>
    <property type="match status" value="1"/>
</dbReference>
<organism evidence="7 8">
    <name type="scientific">Paenibacillus lautus</name>
    <name type="common">Bacillus lautus</name>
    <dbReference type="NCBI Taxonomy" id="1401"/>
    <lineage>
        <taxon>Bacteria</taxon>
        <taxon>Bacillati</taxon>
        <taxon>Bacillota</taxon>
        <taxon>Bacilli</taxon>
        <taxon>Bacillales</taxon>
        <taxon>Paenibacillaceae</taxon>
        <taxon>Paenibacillus</taxon>
    </lineage>
</organism>
<dbReference type="OrthoDB" id="9766361at2"/>
<feature type="region of interest" description="Disordered" evidence="5">
    <location>
        <begin position="1"/>
        <end position="51"/>
    </location>
</feature>
<evidence type="ECO:0000256" key="4">
    <source>
        <dbReference type="ARBA" id="ARBA00022825"/>
    </source>
</evidence>
<dbReference type="GO" id="GO:0004252">
    <property type="term" value="F:serine-type endopeptidase activity"/>
    <property type="evidence" value="ECO:0007669"/>
    <property type="project" value="InterPro"/>
</dbReference>
<evidence type="ECO:0000313" key="8">
    <source>
        <dbReference type="Proteomes" id="UP000187074"/>
    </source>
</evidence>